<dbReference type="AlphaFoldDB" id="A0A1S8A8A6"/>
<name>A0A1S8A8A6_ROSNE</name>
<evidence type="ECO:0000313" key="1">
    <source>
        <dbReference type="EMBL" id="GAW26338.1"/>
    </source>
</evidence>
<evidence type="ECO:0000313" key="2">
    <source>
        <dbReference type="Proteomes" id="UP000054516"/>
    </source>
</evidence>
<accession>A0A1S8A8A6</accession>
<proteinExistence type="predicted"/>
<dbReference type="Proteomes" id="UP000054516">
    <property type="component" value="Unassembled WGS sequence"/>
</dbReference>
<reference evidence="1" key="1">
    <citation type="submission" date="2016-03" db="EMBL/GenBank/DDBJ databases">
        <title>Draft genome sequence of Rosellinia necatrix.</title>
        <authorList>
            <person name="Kanematsu S."/>
        </authorList>
    </citation>
    <scope>NUCLEOTIDE SEQUENCE [LARGE SCALE GENOMIC DNA]</scope>
    <source>
        <strain evidence="1">W97</strain>
    </source>
</reference>
<gene>
    <name evidence="1" type="ORF">SAMD00023353_2801090</name>
</gene>
<dbReference type="EMBL" id="DF977473">
    <property type="protein sequence ID" value="GAW26338.1"/>
    <property type="molecule type" value="Genomic_DNA"/>
</dbReference>
<keyword evidence="2" id="KW-1185">Reference proteome</keyword>
<protein>
    <submittedName>
        <fullName evidence="1">Uncharacterized protein</fullName>
    </submittedName>
</protein>
<organism evidence="1">
    <name type="scientific">Rosellinia necatrix</name>
    <name type="common">White root-rot fungus</name>
    <dbReference type="NCBI Taxonomy" id="77044"/>
    <lineage>
        <taxon>Eukaryota</taxon>
        <taxon>Fungi</taxon>
        <taxon>Dikarya</taxon>
        <taxon>Ascomycota</taxon>
        <taxon>Pezizomycotina</taxon>
        <taxon>Sordariomycetes</taxon>
        <taxon>Xylariomycetidae</taxon>
        <taxon>Xylariales</taxon>
        <taxon>Xylariaceae</taxon>
        <taxon>Rosellinia</taxon>
    </lineage>
</organism>
<sequence length="152" mass="17502">MLPCKWLVGHYEVQREYKGWPASHQIPMGSGPNRISWPEPTPSRLSAGLKRRKDIRPPHANDYVPPVRVEGILWWFGVNKSEEIKKKKRQETALLSMFEDKFKYRISIVSGLTNAGSRVRREHLGYVNEEGKVPISSLLSYYLSAHIVQSET</sequence>